<feature type="transmembrane region" description="Helical" evidence="1">
    <location>
        <begin position="119"/>
        <end position="136"/>
    </location>
</feature>
<comment type="caution">
    <text evidence="2">The sequence shown here is derived from an EMBL/GenBank/DDBJ whole genome shotgun (WGS) entry which is preliminary data.</text>
</comment>
<feature type="transmembrane region" description="Helical" evidence="1">
    <location>
        <begin position="278"/>
        <end position="299"/>
    </location>
</feature>
<evidence type="ECO:0000313" key="3">
    <source>
        <dbReference type="Proteomes" id="UP001595616"/>
    </source>
</evidence>
<keyword evidence="3" id="KW-1185">Reference proteome</keyword>
<sequence length="419" mass="48620">MQKVIQNITSHKQVILSYLAIFIVLLFLIPFPQHGGYDRLCWITWANFIFGNGLENIYKFDVDYLPLYHYVLYFYGLIQGSSEKIVSNINQLKYVTLLFEVVSIYFVYLLILPKYKTQFTAFFATLFILLNISFLYDNFLYGQVDGIYTAMAFLSIFFAINKRVGLSLLFIVIAINFKLQAIVFLVLVGLILVPEIIKKFSFSNLISWILPSLIFQVLVILPFVVSGDFSTLVYVIKSSMGRYPKVSMGAYNIWYLIFDAPYEINDKQGVFGRSYHKYGLLLFFVTSGIALLPLIQNAFNAILRRKVKEVSVAYILLVATIIPFVFFFFNTQMHSRYVHSSVLMGGAYALYTKRVWSYVLLSVAYFFNIEGGIKMLKGDISEYKTLLFQPKFVVFVFLIALLRLFYELFYKKYLSSERN</sequence>
<feature type="transmembrane region" description="Helical" evidence="1">
    <location>
        <begin position="168"/>
        <end position="193"/>
    </location>
</feature>
<evidence type="ECO:0000313" key="2">
    <source>
        <dbReference type="EMBL" id="MFC3812461.1"/>
    </source>
</evidence>
<dbReference type="EMBL" id="JBHRYQ010000001">
    <property type="protein sequence ID" value="MFC3812461.1"/>
    <property type="molecule type" value="Genomic_DNA"/>
</dbReference>
<dbReference type="RefSeq" id="WP_379839339.1">
    <property type="nucleotide sequence ID" value="NZ_JBHRYQ010000001.1"/>
</dbReference>
<proteinExistence type="predicted"/>
<feature type="transmembrane region" description="Helical" evidence="1">
    <location>
        <begin position="94"/>
        <end position="112"/>
    </location>
</feature>
<gene>
    <name evidence="2" type="ORF">ACFOOI_17510</name>
</gene>
<reference evidence="3" key="1">
    <citation type="journal article" date="2019" name="Int. J. Syst. Evol. Microbiol.">
        <title>The Global Catalogue of Microorganisms (GCM) 10K type strain sequencing project: providing services to taxonomists for standard genome sequencing and annotation.</title>
        <authorList>
            <consortium name="The Broad Institute Genomics Platform"/>
            <consortium name="The Broad Institute Genome Sequencing Center for Infectious Disease"/>
            <person name="Wu L."/>
            <person name="Ma J."/>
        </authorList>
    </citation>
    <scope>NUCLEOTIDE SEQUENCE [LARGE SCALE GENOMIC DNA]</scope>
    <source>
        <strain evidence="3">CECT 7956</strain>
    </source>
</reference>
<keyword evidence="1" id="KW-0472">Membrane</keyword>
<accession>A0ABV7YZX2</accession>
<dbReference type="Proteomes" id="UP001595616">
    <property type="component" value="Unassembled WGS sequence"/>
</dbReference>
<name>A0ABV7YZX2_9BACT</name>
<feature type="transmembrane region" description="Helical" evidence="1">
    <location>
        <begin position="387"/>
        <end position="406"/>
    </location>
</feature>
<evidence type="ECO:0000256" key="1">
    <source>
        <dbReference type="SAM" id="Phobius"/>
    </source>
</evidence>
<evidence type="ECO:0008006" key="4">
    <source>
        <dbReference type="Google" id="ProtNLM"/>
    </source>
</evidence>
<feature type="transmembrane region" description="Helical" evidence="1">
    <location>
        <begin position="213"/>
        <end position="236"/>
    </location>
</feature>
<feature type="transmembrane region" description="Helical" evidence="1">
    <location>
        <begin position="12"/>
        <end position="31"/>
    </location>
</feature>
<feature type="transmembrane region" description="Helical" evidence="1">
    <location>
        <begin position="342"/>
        <end position="367"/>
    </location>
</feature>
<keyword evidence="1" id="KW-1133">Transmembrane helix</keyword>
<protein>
    <recommendedName>
        <fullName evidence="4">DUF2029 domain-containing protein</fullName>
    </recommendedName>
</protein>
<feature type="transmembrane region" description="Helical" evidence="1">
    <location>
        <begin position="142"/>
        <end position="161"/>
    </location>
</feature>
<feature type="transmembrane region" description="Helical" evidence="1">
    <location>
        <begin position="311"/>
        <end position="330"/>
    </location>
</feature>
<keyword evidence="1" id="KW-0812">Transmembrane</keyword>
<organism evidence="2 3">
    <name type="scientific">Lacihabitans lacunae</name>
    <dbReference type="NCBI Taxonomy" id="1028214"/>
    <lineage>
        <taxon>Bacteria</taxon>
        <taxon>Pseudomonadati</taxon>
        <taxon>Bacteroidota</taxon>
        <taxon>Cytophagia</taxon>
        <taxon>Cytophagales</taxon>
        <taxon>Leadbetterellaceae</taxon>
        <taxon>Lacihabitans</taxon>
    </lineage>
</organism>